<accession>A0A1C4YMC9</accession>
<proteinExistence type="predicted"/>
<dbReference type="PANTHER" id="PTHR48101">
    <property type="entry name" value="METHYLMALONYL-COA MUTASE, MITOCHONDRIAL-RELATED"/>
    <property type="match status" value="1"/>
</dbReference>
<dbReference type="Proteomes" id="UP000198224">
    <property type="component" value="Chromosome I"/>
</dbReference>
<dbReference type="InterPro" id="IPR016176">
    <property type="entry name" value="Cbl-dep_enz_cat"/>
</dbReference>
<dbReference type="Gene3D" id="3.40.50.280">
    <property type="entry name" value="Cobalamin-binding domain"/>
    <property type="match status" value="1"/>
</dbReference>
<dbReference type="CDD" id="cd03677">
    <property type="entry name" value="MM_CoA_mutase_beta"/>
    <property type="match status" value="1"/>
</dbReference>
<dbReference type="InterPro" id="IPR006099">
    <property type="entry name" value="MeMalonylCoA_mutase_a/b_cat"/>
</dbReference>
<evidence type="ECO:0000256" key="1">
    <source>
        <dbReference type="ARBA" id="ARBA00011870"/>
    </source>
</evidence>
<dbReference type="GO" id="GO:0005737">
    <property type="term" value="C:cytoplasm"/>
    <property type="evidence" value="ECO:0007669"/>
    <property type="project" value="TreeGrafter"/>
</dbReference>
<organism evidence="3 4">
    <name type="scientific">Micromonospora chokoriensis</name>
    <dbReference type="NCBI Taxonomy" id="356851"/>
    <lineage>
        <taxon>Bacteria</taxon>
        <taxon>Bacillati</taxon>
        <taxon>Actinomycetota</taxon>
        <taxon>Actinomycetes</taxon>
        <taxon>Micromonosporales</taxon>
        <taxon>Micromonosporaceae</taxon>
        <taxon>Micromonospora</taxon>
    </lineage>
</organism>
<comment type="subunit">
    <text evidence="1">Heterodimer of an alpha and a beta chain.</text>
</comment>
<dbReference type="PANTHER" id="PTHR48101:SF4">
    <property type="entry name" value="METHYLMALONYL-COA MUTASE, MITOCHONDRIAL"/>
    <property type="match status" value="1"/>
</dbReference>
<dbReference type="EMBL" id="LT607409">
    <property type="protein sequence ID" value="SCF21808.1"/>
    <property type="molecule type" value="Genomic_DNA"/>
</dbReference>
<dbReference type="Gene3D" id="3.20.20.240">
    <property type="entry name" value="Methylmalonyl-CoA mutase"/>
    <property type="match status" value="1"/>
</dbReference>
<dbReference type="Pfam" id="PF01642">
    <property type="entry name" value="MM_CoA_mutase"/>
    <property type="match status" value="1"/>
</dbReference>
<dbReference type="GO" id="GO:0004494">
    <property type="term" value="F:methylmalonyl-CoA mutase activity"/>
    <property type="evidence" value="ECO:0007669"/>
    <property type="project" value="UniProtKB-EC"/>
</dbReference>
<dbReference type="AlphaFoldDB" id="A0A1C4YMC9"/>
<feature type="domain" description="Methylmalonyl-CoA mutase alpha/beta chain catalytic" evidence="2">
    <location>
        <begin position="119"/>
        <end position="440"/>
    </location>
</feature>
<evidence type="ECO:0000313" key="3">
    <source>
        <dbReference type="EMBL" id="SCF21808.1"/>
    </source>
</evidence>
<dbReference type="RefSeq" id="WP_088990085.1">
    <property type="nucleotide sequence ID" value="NZ_LT607409.1"/>
</dbReference>
<dbReference type="GO" id="GO:0031419">
    <property type="term" value="F:cobalamin binding"/>
    <property type="evidence" value="ECO:0007669"/>
    <property type="project" value="UniProtKB-KW"/>
</dbReference>
<sequence length="589" mass="62559">MTDDFPVPAIEDWQRLTLSVLRKSGKADENTRADEAADLLATTTYDGFPLAPLYTSHHTTVPDGVPGQAPFTRGGEVGGRWDVRTVHTDPDPVRSAAAARADLHGGATSLWLRATAPEQLGELLAGIPLDRTGIVLDAGTGTDKAAAALLDVATRQHIDPRVLRGNLGADPFGAYAASGVEPELRVAAELAAQSVTAHPELRALTVDATTYHDAGGSDAEELGCALATGVAYLRAMSDRGIPLTRSLAQLEFRYAATADQFATIAKFRAARRLWHRVTEVAGANRPSAQRQHAVTSAAMMTARDPWSNLLRTTIACFGAGVGGAGAITVQPFDLALGRPDETAQRIARNTQIILLDEVHLDRVTDPAGGSWYVESRTEDLARAAWDWFTTIERAGGIGAALRSGLVADRLAATWERRATRLARRQDAITGVSEFPDLDEQVPARHAGSPAPVGGLPRHRYAYRFEELRRRADDAPTTPVVHLVAIGRTSEHNARVTFTANLFAAGGIRTVTTAPGDAVPPGAVVCLCSSDRVYAEQAAPVAAALRQAGAAKVWLAGRPGGHCGVDDYLYAGCDAVRVLETTLDDLGVPR</sequence>
<dbReference type="SUPFAM" id="SSF51703">
    <property type="entry name" value="Cobalamin (vitamin B12)-dependent enzymes"/>
    <property type="match status" value="1"/>
</dbReference>
<evidence type="ECO:0000313" key="4">
    <source>
        <dbReference type="Proteomes" id="UP000198224"/>
    </source>
</evidence>
<dbReference type="GO" id="GO:0019678">
    <property type="term" value="P:propionate metabolic process, methylmalonyl pathway"/>
    <property type="evidence" value="ECO:0007669"/>
    <property type="project" value="TreeGrafter"/>
</dbReference>
<reference evidence="4" key="1">
    <citation type="submission" date="2016-06" db="EMBL/GenBank/DDBJ databases">
        <authorList>
            <person name="Varghese N."/>
            <person name="Submissions Spin"/>
        </authorList>
    </citation>
    <scope>NUCLEOTIDE SEQUENCE [LARGE SCALE GENOMIC DNA]</scope>
    <source>
        <strain evidence="4">DSM 45160</strain>
    </source>
</reference>
<gene>
    <name evidence="3" type="ORF">GA0070612_4955</name>
</gene>
<protein>
    <submittedName>
        <fullName evidence="3">Heterodimeric methylmalonyl-CoA mutase small subunit</fullName>
    </submittedName>
</protein>
<name>A0A1C4YMC9_9ACTN</name>
<evidence type="ECO:0000259" key="2">
    <source>
        <dbReference type="Pfam" id="PF01642"/>
    </source>
</evidence>
<keyword evidence="4" id="KW-1185">Reference proteome</keyword>